<dbReference type="GO" id="GO:0012505">
    <property type="term" value="C:endomembrane system"/>
    <property type="evidence" value="ECO:0007669"/>
    <property type="project" value="UniProtKB-SubCell"/>
</dbReference>
<dbReference type="Gene3D" id="1.20.1720.10">
    <property type="entry name" value="Multidrug resistance protein D"/>
    <property type="match status" value="1"/>
</dbReference>
<evidence type="ECO:0000256" key="7">
    <source>
        <dbReference type="SAM" id="Phobius"/>
    </source>
</evidence>
<evidence type="ECO:0000256" key="5">
    <source>
        <dbReference type="ARBA" id="ARBA00023136"/>
    </source>
</evidence>
<dbReference type="STRING" id="329046.A0A1Y2C4X2"/>
<evidence type="ECO:0000256" key="1">
    <source>
        <dbReference type="ARBA" id="ARBA00004127"/>
    </source>
</evidence>
<feature type="transmembrane region" description="Helical" evidence="7">
    <location>
        <begin position="416"/>
        <end position="442"/>
    </location>
</feature>
<feature type="transmembrane region" description="Helical" evidence="7">
    <location>
        <begin position="382"/>
        <end position="404"/>
    </location>
</feature>
<dbReference type="CDD" id="cd17502">
    <property type="entry name" value="MFS_Azr1_MDR_like"/>
    <property type="match status" value="1"/>
</dbReference>
<dbReference type="PANTHER" id="PTHR23501">
    <property type="entry name" value="MAJOR FACILITATOR SUPERFAMILY"/>
    <property type="match status" value="1"/>
</dbReference>
<dbReference type="PROSITE" id="PS50850">
    <property type="entry name" value="MFS"/>
    <property type="match status" value="1"/>
</dbReference>
<dbReference type="AlphaFoldDB" id="A0A1Y2C4X2"/>
<evidence type="ECO:0000313" key="9">
    <source>
        <dbReference type="EMBL" id="ORY41937.1"/>
    </source>
</evidence>
<dbReference type="InterPro" id="IPR020846">
    <property type="entry name" value="MFS_dom"/>
</dbReference>
<organism evidence="9 10">
    <name type="scientific">Rhizoclosmatium globosum</name>
    <dbReference type="NCBI Taxonomy" id="329046"/>
    <lineage>
        <taxon>Eukaryota</taxon>
        <taxon>Fungi</taxon>
        <taxon>Fungi incertae sedis</taxon>
        <taxon>Chytridiomycota</taxon>
        <taxon>Chytridiomycota incertae sedis</taxon>
        <taxon>Chytridiomycetes</taxon>
        <taxon>Chytridiales</taxon>
        <taxon>Chytriomycetaceae</taxon>
        <taxon>Rhizoclosmatium</taxon>
    </lineage>
</organism>
<feature type="transmembrane region" description="Helical" evidence="7">
    <location>
        <begin position="48"/>
        <end position="74"/>
    </location>
</feature>
<feature type="transmembrane region" description="Helical" evidence="7">
    <location>
        <begin position="174"/>
        <end position="197"/>
    </location>
</feature>
<dbReference type="EMBL" id="MCGO01000030">
    <property type="protein sequence ID" value="ORY41937.1"/>
    <property type="molecule type" value="Genomic_DNA"/>
</dbReference>
<feature type="compositionally biased region" description="Basic and acidic residues" evidence="6">
    <location>
        <begin position="11"/>
        <end position="23"/>
    </location>
</feature>
<feature type="transmembrane region" description="Helical" evidence="7">
    <location>
        <begin position="326"/>
        <end position="348"/>
    </location>
</feature>
<dbReference type="Gene3D" id="1.20.1250.20">
    <property type="entry name" value="MFS general substrate transporter like domains"/>
    <property type="match status" value="1"/>
</dbReference>
<feature type="transmembrane region" description="Helical" evidence="7">
    <location>
        <begin position="497"/>
        <end position="519"/>
    </location>
</feature>
<feature type="transmembrane region" description="Helical" evidence="7">
    <location>
        <begin position="243"/>
        <end position="261"/>
    </location>
</feature>
<keyword evidence="3 7" id="KW-0812">Transmembrane</keyword>
<feature type="transmembrane region" description="Helical" evidence="7">
    <location>
        <begin position="204"/>
        <end position="223"/>
    </location>
</feature>
<name>A0A1Y2C4X2_9FUNG</name>
<protein>
    <submittedName>
        <fullName evidence="9">MFS general substrate transporter</fullName>
    </submittedName>
</protein>
<evidence type="ECO:0000259" key="8">
    <source>
        <dbReference type="PROSITE" id="PS50850"/>
    </source>
</evidence>
<evidence type="ECO:0000256" key="3">
    <source>
        <dbReference type="ARBA" id="ARBA00022692"/>
    </source>
</evidence>
<feature type="region of interest" description="Disordered" evidence="6">
    <location>
        <begin position="1"/>
        <end position="35"/>
    </location>
</feature>
<evidence type="ECO:0000313" key="10">
    <source>
        <dbReference type="Proteomes" id="UP000193642"/>
    </source>
</evidence>
<dbReference type="PANTHER" id="PTHR23501:SF191">
    <property type="entry name" value="VACUOLAR BASIC AMINO ACID TRANSPORTER 4"/>
    <property type="match status" value="1"/>
</dbReference>
<dbReference type="SUPFAM" id="SSF103473">
    <property type="entry name" value="MFS general substrate transporter"/>
    <property type="match status" value="1"/>
</dbReference>
<dbReference type="GO" id="GO:0005886">
    <property type="term" value="C:plasma membrane"/>
    <property type="evidence" value="ECO:0007669"/>
    <property type="project" value="TreeGrafter"/>
</dbReference>
<feature type="compositionally biased region" description="Polar residues" evidence="6">
    <location>
        <begin position="1"/>
        <end position="10"/>
    </location>
</feature>
<feature type="transmembrane region" description="Helical" evidence="7">
    <location>
        <begin position="355"/>
        <end position="376"/>
    </location>
</feature>
<keyword evidence="4 7" id="KW-1133">Transmembrane helix</keyword>
<evidence type="ECO:0000256" key="6">
    <source>
        <dbReference type="SAM" id="MobiDB-lite"/>
    </source>
</evidence>
<dbReference type="InterPro" id="IPR036259">
    <property type="entry name" value="MFS_trans_sf"/>
</dbReference>
<keyword evidence="2" id="KW-0813">Transport</keyword>
<feature type="transmembrane region" description="Helical" evidence="7">
    <location>
        <begin position="86"/>
        <end position="104"/>
    </location>
</feature>
<comment type="subcellular location">
    <subcellularLocation>
        <location evidence="1">Endomembrane system</location>
        <topology evidence="1">Multi-pass membrane protein</topology>
    </subcellularLocation>
</comment>
<dbReference type="Pfam" id="PF07690">
    <property type="entry name" value="MFS_1"/>
    <property type="match status" value="1"/>
</dbReference>
<proteinExistence type="predicted"/>
<dbReference type="InterPro" id="IPR011701">
    <property type="entry name" value="MFS"/>
</dbReference>
<evidence type="ECO:0000256" key="4">
    <source>
        <dbReference type="ARBA" id="ARBA00022989"/>
    </source>
</evidence>
<keyword evidence="10" id="KW-1185">Reference proteome</keyword>
<comment type="caution">
    <text evidence="9">The sequence shown here is derived from an EMBL/GenBank/DDBJ whole genome shotgun (WGS) entry which is preliminary data.</text>
</comment>
<accession>A0A1Y2C4X2</accession>
<feature type="domain" description="Major facilitator superfamily (MFS) profile" evidence="8">
    <location>
        <begin position="51"/>
        <end position="523"/>
    </location>
</feature>
<dbReference type="Proteomes" id="UP000193642">
    <property type="component" value="Unassembled WGS sequence"/>
</dbReference>
<dbReference type="GO" id="GO:0022857">
    <property type="term" value="F:transmembrane transporter activity"/>
    <property type="evidence" value="ECO:0007669"/>
    <property type="project" value="InterPro"/>
</dbReference>
<feature type="transmembrane region" description="Helical" evidence="7">
    <location>
        <begin position="273"/>
        <end position="306"/>
    </location>
</feature>
<sequence length="536" mass="57618">MTDQFLVSTDRSSKDLTGAEKPEFQNPSSLTGLDPTSDDTIELSSTEYTIVIICLILALTLGALDQSIYAVAVLAISSEFSGLQDINWISTAYFLTTTAFMPLYAQLANTFGRKPIFLLSILIFEIGSALCGAAKSMKMLVCARALAGLGASGIFGLVDIIVADVTTIRNRGLVYSFMTMVWILSSICGPIIGGLLVDHVSWRWIFYINLPLGLVIFPLVTYFLRLPSPTRGSLLVSLKTIDWIGSLILALVICSLLLAIQGGGVQFDWNSPYFISLIAVSLVLLAPSYLNSVGTFVCAFFIGASLLQNIYVPELFQVMFNDSPTISGIKIISLAIGTLVSQFVCGTITSKTGIIFPFVPIGAIFITMSCLLLGFFNQNSALWQQILCLFIAGISPGMVVNSNLVIAQEQLDGDELATTISTLNLFQVLGNAIAPAIAAAVFNDKLSTALKNGVNMGILPDQLLIRLLSDPSVARNETLINSGSPLQKVVLEGYSNALSTVFFMSVAFGVGLLISSAFLNKTRLPKKEAEEVELEV</sequence>
<reference evidence="9 10" key="1">
    <citation type="submission" date="2016-07" db="EMBL/GenBank/DDBJ databases">
        <title>Pervasive Adenine N6-methylation of Active Genes in Fungi.</title>
        <authorList>
            <consortium name="DOE Joint Genome Institute"/>
            <person name="Mondo S.J."/>
            <person name="Dannebaum R.O."/>
            <person name="Kuo R.C."/>
            <person name="Labutti K."/>
            <person name="Haridas S."/>
            <person name="Kuo A."/>
            <person name="Salamov A."/>
            <person name="Ahrendt S.R."/>
            <person name="Lipzen A."/>
            <person name="Sullivan W."/>
            <person name="Andreopoulos W.B."/>
            <person name="Clum A."/>
            <person name="Lindquist E."/>
            <person name="Daum C."/>
            <person name="Ramamoorthy G.K."/>
            <person name="Gryganskyi A."/>
            <person name="Culley D."/>
            <person name="Magnuson J.K."/>
            <person name="James T.Y."/>
            <person name="O'Malley M.A."/>
            <person name="Stajich J.E."/>
            <person name="Spatafora J.W."/>
            <person name="Visel A."/>
            <person name="Grigoriev I.V."/>
        </authorList>
    </citation>
    <scope>NUCLEOTIDE SEQUENCE [LARGE SCALE GENOMIC DNA]</scope>
    <source>
        <strain evidence="9 10">JEL800</strain>
    </source>
</reference>
<keyword evidence="5 7" id="KW-0472">Membrane</keyword>
<evidence type="ECO:0000256" key="2">
    <source>
        <dbReference type="ARBA" id="ARBA00022448"/>
    </source>
</evidence>
<feature type="transmembrane region" description="Helical" evidence="7">
    <location>
        <begin position="141"/>
        <end position="162"/>
    </location>
</feature>
<dbReference type="OrthoDB" id="10021397at2759"/>
<feature type="transmembrane region" description="Helical" evidence="7">
    <location>
        <begin position="116"/>
        <end position="134"/>
    </location>
</feature>
<gene>
    <name evidence="9" type="ORF">BCR33DRAFT_786665</name>
</gene>